<keyword evidence="8" id="KW-0597">Phosphoprotein</keyword>
<organism evidence="21 22">
    <name type="scientific">Esox lucius</name>
    <name type="common">Northern pike</name>
    <dbReference type="NCBI Taxonomy" id="8010"/>
    <lineage>
        <taxon>Eukaryota</taxon>
        <taxon>Metazoa</taxon>
        <taxon>Chordata</taxon>
        <taxon>Craniata</taxon>
        <taxon>Vertebrata</taxon>
        <taxon>Euteleostomi</taxon>
        <taxon>Actinopterygii</taxon>
        <taxon>Neopterygii</taxon>
        <taxon>Teleostei</taxon>
        <taxon>Protacanthopterygii</taxon>
        <taxon>Esociformes</taxon>
        <taxon>Esocidae</taxon>
        <taxon>Esox</taxon>
    </lineage>
</organism>
<dbReference type="GO" id="GO:0005923">
    <property type="term" value="C:bicellular tight junction"/>
    <property type="evidence" value="ECO:0007669"/>
    <property type="project" value="UniProtKB-SubCell"/>
</dbReference>
<evidence type="ECO:0000256" key="15">
    <source>
        <dbReference type="PROSITE-ProRule" id="PRU00192"/>
    </source>
</evidence>
<evidence type="ECO:0000256" key="9">
    <source>
        <dbReference type="ARBA" id="ARBA00022737"/>
    </source>
</evidence>
<evidence type="ECO:0000259" key="17">
    <source>
        <dbReference type="PROSITE" id="PS50002"/>
    </source>
</evidence>
<feature type="compositionally biased region" description="Polar residues" evidence="16">
    <location>
        <begin position="1472"/>
        <end position="1488"/>
    </location>
</feature>
<proteinExistence type="inferred from homology"/>
<dbReference type="InterPro" id="IPR000906">
    <property type="entry name" value="ZU5_dom"/>
</dbReference>
<feature type="compositionally biased region" description="Basic and acidic residues" evidence="16">
    <location>
        <begin position="166"/>
        <end position="192"/>
    </location>
</feature>
<evidence type="ECO:0000259" key="18">
    <source>
        <dbReference type="PROSITE" id="PS50052"/>
    </source>
</evidence>
<keyword evidence="5" id="KW-0796">Tight junction</keyword>
<evidence type="ECO:0000256" key="11">
    <source>
        <dbReference type="ARBA" id="ARBA00022949"/>
    </source>
</evidence>
<feature type="compositionally biased region" description="Acidic residues" evidence="16">
    <location>
        <begin position="128"/>
        <end position="140"/>
    </location>
</feature>
<dbReference type="CDD" id="cd12026">
    <property type="entry name" value="SH3_ZO-1"/>
    <property type="match status" value="1"/>
</dbReference>
<dbReference type="SMART" id="SM00072">
    <property type="entry name" value="GuKc"/>
    <property type="match status" value="1"/>
</dbReference>
<dbReference type="Ensembl" id="ENSELUT00000074448.2">
    <property type="protein sequence ID" value="ENSELUP00000055891.2"/>
    <property type="gene ID" value="ENSELUG00000005214.3"/>
</dbReference>
<evidence type="ECO:0000256" key="5">
    <source>
        <dbReference type="ARBA" id="ARBA00022427"/>
    </source>
</evidence>
<dbReference type="GO" id="GO:0050839">
    <property type="term" value="F:cell adhesion molecule binding"/>
    <property type="evidence" value="ECO:0007669"/>
    <property type="project" value="TreeGrafter"/>
</dbReference>
<feature type="compositionally biased region" description="Basic and acidic residues" evidence="16">
    <location>
        <begin position="1216"/>
        <end position="1233"/>
    </location>
</feature>
<dbReference type="GO" id="GO:0150105">
    <property type="term" value="P:protein localization to cell-cell junction"/>
    <property type="evidence" value="ECO:0007669"/>
    <property type="project" value="TreeGrafter"/>
</dbReference>
<keyword evidence="9" id="KW-0677">Repeat</keyword>
<dbReference type="Proteomes" id="UP000265140">
    <property type="component" value="Chromosome 19"/>
</dbReference>
<evidence type="ECO:0000256" key="14">
    <source>
        <dbReference type="ARBA" id="ARBA00081594"/>
    </source>
</evidence>
<dbReference type="InterPro" id="IPR036034">
    <property type="entry name" value="PDZ_sf"/>
</dbReference>
<dbReference type="InterPro" id="IPR008145">
    <property type="entry name" value="GK/Ca_channel_bsu"/>
</dbReference>
<keyword evidence="10" id="KW-0303">Gap junction</keyword>
<sequence length="1665" mass="184847">VSAAGSSVGSAAMEETVIWEQHTVTLHRAPGFGFGIAISGGRDNPHFQSGETSIVISDVLKGGPAEGLLQENDRVTMVNAVSMDNVEHAYAVQQLRKSGKNAKITIRRKRKVHVPVGRLGERETMSEHDEEEEDSYDEEIYESRSARSAYSGVGGASARRSGRSTGRRDRDRERGRSGSRERSISPRSDRRSLNQPPRPAKVTLVKSRKNEAEYGLRLASHIFVKDISPESLAARDGNIQEGDVVLKINGTVTENLSLIDAKKLIERSKGKLKMVVQRDERATLLNIPDLDDSIPSANASDRDDISDIHSLASDHSNRSHNRHRRSRSRSPDRRSEPSDHSRHSPPQISNGSHRSREEERMSKPTVAPAKLAEDVPVLSKPMEQPLAREEKQLPPLPEPKPVYAQPGQPDVDLPVSPADAPVPSTAHDDSILRPSMKLVKFKKGESVGLRLAGGNDVGIFVAGVLEDSPAAKEGLEEGDQILRVNNVDFANIIREEAVLFLLDLPKGEEVTILAQRKKDVYRRIVESDVGDSFYIRTHFEYEKESPYGLSFNKGEVFRVVDTLYNGKLGSWLAIRIGKNHQEVERGIIPNKNRAEQLSSVQYTLPKTAGGDRADFWRFRGLRSSKRNLRKSREDLSAQPVQTKFPAYERVVLREAGFLRPVVIFGPIADVAREKLSREQPDLFELAKSEPRDAGTDQRSSGIIRLHTIKQIIDRDKHAVLDITPNAVDRLNYAQWYPIVVFLNPDSKQGVKTMRTRLCSESRKSARKLYERALKLRKNNHHLFTTTINMNNMNDGWYGALKETIQQQQNQLVWVSEGKADGAPDDDLDIHDDRLSYLSAPGSEYSMYSTDSRHTSDYEDTDTEGGAYTDQELDETLNDEVGLPTEPAITRSSEPVREDPPAIQDPMSGGYPAYQHVAPPPDPANRIDPAGFKMAAAPQQMYKKELYNVDEPVRVNHGGMKPSLSYSHQPHQPYQDKQPYRQYDHPPYAYCSDGGGGGYPEPKAHQGNFDPHSPHPTYDNRVPHHYGQWPPYDQQTSPPQPLGYHQQGNAPRVTPYEDGPVRDYSPPQPRYDEPPAGMQGYDGRPRHGKPAGPVRYDEPPPSAGTHDPRSPYEPEAPHGYPLSSPRSPDGPKQYYGDSVPGLKPSYNQGPSSRGGGYSREPLMNSEPPLPPPKPEPLASPGEMGVNAGSKTLPPAHRGVDGEDDPAMKPQSVLNRVKMFENKRSVSVDRAKEAGDPTVMRPADLPRPVTAPGPVPKANSLSNLEQEKPSYRGPEPQKAPGSRPTDDMIRCSNHYDPDEDEEYYRKQLSYFDRRSFDSKAMNPGPGINRFPPQTQLAYPYNRAESVDKRYEPPQISPVSQYEPPSPAVPPNSLPKLITNDVNSHPDQLHSSSPNTRPTTLQDPPSQPQPYLVQRSPVGVNGTDAPPKTPGTTPTLQSYNRYAPKPYTSAARPFERKFESPKFNHNLLPKPSVVIKNNNSSSTKPQLSPQTLDHDSGLDTFTRTMDNRQPKYQQHNNLVNNSVPKAIPVSPSALEDDEEDEGHTVVATARGIFNCNGGVLSSIETGVSIIIPQGAIPDSVEQEIYFKVCRDNSILPPLDKEKGETLLSPLVMCGPHGLKFLKPVELRLPHCASMTPDGDPKTWQNKSLPGDPNYLVGANCVSVLIDHF</sequence>
<dbReference type="InterPro" id="IPR035597">
    <property type="entry name" value="ZO-1_SH3"/>
</dbReference>
<evidence type="ECO:0000259" key="20">
    <source>
        <dbReference type="PROSITE" id="PS51145"/>
    </source>
</evidence>
<evidence type="ECO:0000256" key="4">
    <source>
        <dbReference type="ARBA" id="ARBA00007014"/>
    </source>
</evidence>
<dbReference type="Gene3D" id="2.30.30.40">
    <property type="entry name" value="SH3 Domains"/>
    <property type="match status" value="1"/>
</dbReference>
<dbReference type="SMART" id="SM00228">
    <property type="entry name" value="PDZ"/>
    <property type="match status" value="3"/>
</dbReference>
<reference evidence="22" key="1">
    <citation type="journal article" date="2014" name="PLoS ONE">
        <title>The genome and linkage map of the northern pike (Esox lucius): conserved synteny revealed between the salmonid sister group and the Neoteleostei.</title>
        <authorList>
            <person name="Rondeau E.B."/>
            <person name="Minkley D.R."/>
            <person name="Leong J.S."/>
            <person name="Messmer A.M."/>
            <person name="Jantzen J.R."/>
            <person name="von Schalburg K.R."/>
            <person name="Lemon C."/>
            <person name="Bird N.H."/>
            <person name="Koop B.F."/>
        </authorList>
    </citation>
    <scope>NUCLEOTIDE SEQUENCE</scope>
</reference>
<evidence type="ECO:0000256" key="12">
    <source>
        <dbReference type="ARBA" id="ARBA00023136"/>
    </source>
</evidence>
<dbReference type="PANTHER" id="PTHR13865">
    <property type="entry name" value="TIGHT JUNCTION PROTEIN"/>
    <property type="match status" value="1"/>
</dbReference>
<evidence type="ECO:0000256" key="16">
    <source>
        <dbReference type="SAM" id="MobiDB-lite"/>
    </source>
</evidence>
<dbReference type="Pfam" id="PF00625">
    <property type="entry name" value="Guanylate_kin"/>
    <property type="match status" value="1"/>
</dbReference>
<reference evidence="21" key="3">
    <citation type="submission" date="2025-08" db="UniProtKB">
        <authorList>
            <consortium name="Ensembl"/>
        </authorList>
    </citation>
    <scope>IDENTIFICATION</scope>
</reference>
<evidence type="ECO:0000313" key="21">
    <source>
        <dbReference type="Ensembl" id="ENSELUP00000055891.2"/>
    </source>
</evidence>
<dbReference type="FunFam" id="2.30.42.10:FF:000009">
    <property type="entry name" value="Putative tight junction protein ZO-1"/>
    <property type="match status" value="1"/>
</dbReference>
<feature type="compositionally biased region" description="Polar residues" evidence="16">
    <location>
        <begin position="1377"/>
        <end position="1401"/>
    </location>
</feature>
<dbReference type="Gene3D" id="2.60.220.30">
    <property type="match status" value="1"/>
</dbReference>
<dbReference type="PROSITE" id="PS50002">
    <property type="entry name" value="SH3"/>
    <property type="match status" value="1"/>
</dbReference>
<keyword evidence="6 15" id="KW-0728">SH3 domain</keyword>
<accession>A0A6Q2XRZ3</accession>
<dbReference type="FunFam" id="2.30.42.10:FF:000013">
    <property type="entry name" value="Putative tight junction protein ZO-1"/>
    <property type="match status" value="1"/>
</dbReference>
<dbReference type="GO" id="GO:0005921">
    <property type="term" value="C:gap junction"/>
    <property type="evidence" value="ECO:0007669"/>
    <property type="project" value="UniProtKB-SubCell"/>
</dbReference>
<feature type="compositionally biased region" description="Basic and acidic residues" evidence="16">
    <location>
        <begin position="1282"/>
        <end position="1294"/>
    </location>
</feature>
<dbReference type="SUPFAM" id="SSF50156">
    <property type="entry name" value="PDZ domain-like"/>
    <property type="match status" value="3"/>
</dbReference>
<dbReference type="InterPro" id="IPR027417">
    <property type="entry name" value="P-loop_NTPase"/>
</dbReference>
<dbReference type="CDD" id="cd06727">
    <property type="entry name" value="PDZ1_ZO1-like"/>
    <property type="match status" value="1"/>
</dbReference>
<comment type="similarity">
    <text evidence="4">Belongs to the MAGUK family.</text>
</comment>
<feature type="domain" description="PDZ" evidence="19">
    <location>
        <begin position="23"/>
        <end position="110"/>
    </location>
</feature>
<feature type="compositionally biased region" description="Basic and acidic residues" evidence="16">
    <location>
        <begin position="1105"/>
        <end position="1115"/>
    </location>
</feature>
<dbReference type="GO" id="GO:0005886">
    <property type="term" value="C:plasma membrane"/>
    <property type="evidence" value="ECO:0007669"/>
    <property type="project" value="UniProtKB-SubCell"/>
</dbReference>
<dbReference type="PRINTS" id="PR01597">
    <property type="entry name" value="ZONOCCLUDNS"/>
</dbReference>
<dbReference type="InterPro" id="IPR001478">
    <property type="entry name" value="PDZ"/>
</dbReference>
<feature type="compositionally biased region" description="Basic residues" evidence="16">
    <location>
        <begin position="318"/>
        <end position="328"/>
    </location>
</feature>
<feature type="compositionally biased region" description="Pro residues" evidence="16">
    <location>
        <begin position="1361"/>
        <end position="1370"/>
    </location>
</feature>
<evidence type="ECO:0000256" key="13">
    <source>
        <dbReference type="ARBA" id="ARBA00077377"/>
    </source>
</evidence>
<dbReference type="Gene3D" id="3.40.50.300">
    <property type="entry name" value="P-loop containing nucleotide triphosphate hydrolases"/>
    <property type="match status" value="1"/>
</dbReference>
<evidence type="ECO:0000259" key="19">
    <source>
        <dbReference type="PROSITE" id="PS50106"/>
    </source>
</evidence>
<dbReference type="GO" id="GO:0090557">
    <property type="term" value="P:establishment of endothelial intestinal barrier"/>
    <property type="evidence" value="ECO:0007669"/>
    <property type="project" value="TreeGrafter"/>
</dbReference>
<dbReference type="SMART" id="SM00218">
    <property type="entry name" value="ZU5"/>
    <property type="match status" value="1"/>
</dbReference>
<name>A0A6Q2XRZ3_ESOLU</name>
<dbReference type="PROSITE" id="PS51145">
    <property type="entry name" value="ZU5"/>
    <property type="match status" value="1"/>
</dbReference>
<dbReference type="InterPro" id="IPR005417">
    <property type="entry name" value="ZO"/>
</dbReference>
<evidence type="ECO:0000256" key="6">
    <source>
        <dbReference type="ARBA" id="ARBA00022443"/>
    </source>
</evidence>
<feature type="region of interest" description="Disordered" evidence="16">
    <location>
        <begin position="954"/>
        <end position="1439"/>
    </location>
</feature>
<dbReference type="FunFam" id="3.40.50.300:FF:000110">
    <property type="entry name" value="tight junction protein ZO-1 isoform X1"/>
    <property type="match status" value="1"/>
</dbReference>
<dbReference type="Bgee" id="ENSELUG00000005214">
    <property type="expression patterns" value="Expressed in brain and 14 other cell types or tissues"/>
</dbReference>
<dbReference type="GO" id="GO:0045216">
    <property type="term" value="P:cell-cell junction organization"/>
    <property type="evidence" value="ECO:0007669"/>
    <property type="project" value="TreeGrafter"/>
</dbReference>
<dbReference type="FunFam" id="2.30.42.10:FF:000170">
    <property type="entry name" value="tight junction protein ZO-1 isoform X2"/>
    <property type="match status" value="1"/>
</dbReference>
<dbReference type="Pfam" id="PF00791">
    <property type="entry name" value="ZU5"/>
    <property type="match status" value="1"/>
</dbReference>
<feature type="compositionally biased region" description="Polar residues" evidence="16">
    <location>
        <begin position="1507"/>
        <end position="1520"/>
    </location>
</feature>
<evidence type="ECO:0000256" key="1">
    <source>
        <dbReference type="ARBA" id="ARBA00004413"/>
    </source>
</evidence>
<keyword evidence="11" id="KW-0965">Cell junction</keyword>
<dbReference type="PANTHER" id="PTHR13865:SF25">
    <property type="entry name" value="TIGHT JUNCTION PROTEIN ZO-1"/>
    <property type="match status" value="1"/>
</dbReference>
<feature type="domain" description="SH3" evidence="17">
    <location>
        <begin position="530"/>
        <end position="598"/>
    </location>
</feature>
<dbReference type="InterPro" id="IPR036028">
    <property type="entry name" value="SH3-like_dom_sf"/>
</dbReference>
<dbReference type="SUPFAM" id="SSF52540">
    <property type="entry name" value="P-loop containing nucleoside triphosphate hydrolases"/>
    <property type="match status" value="1"/>
</dbReference>
<evidence type="ECO:0000313" key="22">
    <source>
        <dbReference type="Proteomes" id="UP000265140"/>
    </source>
</evidence>
<dbReference type="GO" id="GO:1905605">
    <property type="term" value="P:positive regulation of blood-brain barrier permeability"/>
    <property type="evidence" value="ECO:0007669"/>
    <property type="project" value="TreeGrafter"/>
</dbReference>
<dbReference type="FunFam" id="2.60.220.30:FF:000004">
    <property type="entry name" value="tight junction protein ZO-1 isoform X1"/>
    <property type="match status" value="1"/>
</dbReference>
<evidence type="ECO:0000256" key="8">
    <source>
        <dbReference type="ARBA" id="ARBA00022553"/>
    </source>
</evidence>
<feature type="compositionally biased region" description="Low complexity" evidence="16">
    <location>
        <begin position="146"/>
        <end position="159"/>
    </location>
</feature>
<dbReference type="PROSITE" id="PS50052">
    <property type="entry name" value="GUANYLATE_KINASE_2"/>
    <property type="match status" value="1"/>
</dbReference>
<feature type="region of interest" description="Disordered" evidence="16">
    <location>
        <begin position="311"/>
        <end position="429"/>
    </location>
</feature>
<evidence type="ECO:0000256" key="10">
    <source>
        <dbReference type="ARBA" id="ARBA00022868"/>
    </source>
</evidence>
<feature type="compositionally biased region" description="Polar residues" evidence="16">
    <location>
        <begin position="1427"/>
        <end position="1437"/>
    </location>
</feature>
<keyword evidence="7" id="KW-1003">Cell membrane</keyword>
<dbReference type="Pfam" id="PF00595">
    <property type="entry name" value="PDZ"/>
    <property type="match status" value="3"/>
</dbReference>
<dbReference type="GeneTree" id="ENSGT00940000155164"/>
<reference evidence="21" key="2">
    <citation type="submission" date="2020-02" db="EMBL/GenBank/DDBJ databases">
        <title>Esox lucius (northern pike) genome, fEsoLuc1, primary haplotype.</title>
        <authorList>
            <person name="Myers G."/>
            <person name="Karagic N."/>
            <person name="Meyer A."/>
            <person name="Pippel M."/>
            <person name="Reichard M."/>
            <person name="Winkler S."/>
            <person name="Tracey A."/>
            <person name="Sims Y."/>
            <person name="Howe K."/>
            <person name="Rhie A."/>
            <person name="Formenti G."/>
            <person name="Durbin R."/>
            <person name="Fedrigo O."/>
            <person name="Jarvis E.D."/>
        </authorList>
    </citation>
    <scope>NUCLEOTIDE SEQUENCE [LARGE SCALE GENOMIC DNA]</scope>
</reference>
<dbReference type="Pfam" id="PF07653">
    <property type="entry name" value="SH3_2"/>
    <property type="match status" value="1"/>
</dbReference>
<evidence type="ECO:0000256" key="7">
    <source>
        <dbReference type="ARBA" id="ARBA00022475"/>
    </source>
</evidence>
<evidence type="ECO:0000256" key="3">
    <source>
        <dbReference type="ARBA" id="ARBA00004610"/>
    </source>
</evidence>
<dbReference type="CDD" id="cd06728">
    <property type="entry name" value="PDZ2_ZO1-like_ds"/>
    <property type="match status" value="1"/>
</dbReference>
<protein>
    <recommendedName>
        <fullName evidence="14">Zona occludens protein 1</fullName>
    </recommendedName>
    <alternativeName>
        <fullName evidence="13">Zonula occludens protein 1</fullName>
    </alternativeName>
</protein>
<feature type="domain" description="PDZ" evidence="19">
    <location>
        <begin position="435"/>
        <end position="516"/>
    </location>
</feature>
<comment type="subcellular location">
    <subcellularLocation>
        <location evidence="3">Cell junction</location>
        <location evidence="3">Gap junction</location>
    </subcellularLocation>
    <subcellularLocation>
        <location evidence="2">Cell junction</location>
        <location evidence="2">Tight junction</location>
    </subcellularLocation>
    <subcellularLocation>
        <location evidence="1">Cell membrane</location>
        <topology evidence="1">Peripheral membrane protein</topology>
        <orientation evidence="1">Cytoplasmic side</orientation>
    </subcellularLocation>
</comment>
<feature type="region of interest" description="Disordered" evidence="16">
    <location>
        <begin position="115"/>
        <end position="200"/>
    </location>
</feature>
<evidence type="ECO:0000256" key="2">
    <source>
        <dbReference type="ARBA" id="ARBA00004435"/>
    </source>
</evidence>
<dbReference type="GO" id="GO:0098609">
    <property type="term" value="P:cell-cell adhesion"/>
    <property type="evidence" value="ECO:0007669"/>
    <property type="project" value="TreeGrafter"/>
</dbReference>
<keyword evidence="12" id="KW-0472">Membrane</keyword>
<feature type="domain" description="PDZ" evidence="19">
    <location>
        <begin position="201"/>
        <end position="280"/>
    </location>
</feature>
<keyword evidence="22" id="KW-1185">Reference proteome</keyword>
<dbReference type="Gene3D" id="2.30.42.10">
    <property type="match status" value="3"/>
</dbReference>
<feature type="compositionally biased region" description="Basic and acidic residues" evidence="16">
    <location>
        <begin position="329"/>
        <end position="342"/>
    </location>
</feature>
<feature type="region of interest" description="Disordered" evidence="16">
    <location>
        <begin position="844"/>
        <end position="865"/>
    </location>
</feature>
<dbReference type="SUPFAM" id="SSF50044">
    <property type="entry name" value="SH3-domain"/>
    <property type="match status" value="1"/>
</dbReference>
<feature type="region of interest" description="Disordered" evidence="16">
    <location>
        <begin position="1459"/>
        <end position="1533"/>
    </location>
</feature>
<dbReference type="InterPro" id="IPR001452">
    <property type="entry name" value="SH3_domain"/>
</dbReference>
<feature type="domain" description="Guanylate kinase-like" evidence="18">
    <location>
        <begin position="704"/>
        <end position="805"/>
    </location>
</feature>
<reference evidence="21" key="4">
    <citation type="submission" date="2025-09" db="UniProtKB">
        <authorList>
            <consortium name="Ensembl"/>
        </authorList>
    </citation>
    <scope>IDENTIFICATION</scope>
</reference>
<feature type="compositionally biased region" description="Pro residues" evidence="16">
    <location>
        <begin position="1166"/>
        <end position="1176"/>
    </location>
</feature>
<dbReference type="InterPro" id="IPR008144">
    <property type="entry name" value="Guanylate_kin-like_dom"/>
</dbReference>
<dbReference type="PROSITE" id="PS50106">
    <property type="entry name" value="PDZ"/>
    <property type="match status" value="3"/>
</dbReference>
<feature type="domain" description="ZU5" evidence="20">
    <location>
        <begin position="1544"/>
        <end position="1665"/>
    </location>
</feature>
<dbReference type="CDD" id="cd06729">
    <property type="entry name" value="PDZ3_ZO1-like_domain"/>
    <property type="match status" value="1"/>
</dbReference>